<protein>
    <submittedName>
        <fullName evidence="10">Undecaprenyl phosphate-alpha-4-amino-4-deoxy-L-arabinose arabinosyl transferase</fullName>
        <ecNumber evidence="10">2.4.2.43</ecNumber>
    </submittedName>
</protein>
<dbReference type="GO" id="GO:0010041">
    <property type="term" value="P:response to iron(III) ion"/>
    <property type="evidence" value="ECO:0007669"/>
    <property type="project" value="TreeGrafter"/>
</dbReference>
<evidence type="ECO:0000256" key="4">
    <source>
        <dbReference type="ARBA" id="ARBA00022679"/>
    </source>
</evidence>
<feature type="transmembrane region" description="Helical" evidence="8">
    <location>
        <begin position="162"/>
        <end position="193"/>
    </location>
</feature>
<evidence type="ECO:0000256" key="6">
    <source>
        <dbReference type="ARBA" id="ARBA00022989"/>
    </source>
</evidence>
<keyword evidence="5 8" id="KW-0812">Transmembrane</keyword>
<dbReference type="GO" id="GO:0103015">
    <property type="term" value="F:4-amino-4-deoxy-L-arabinose transferase activity"/>
    <property type="evidence" value="ECO:0007669"/>
    <property type="project" value="UniProtKB-EC"/>
</dbReference>
<feature type="transmembrane region" description="Helical" evidence="8">
    <location>
        <begin position="139"/>
        <end position="156"/>
    </location>
</feature>
<reference evidence="10" key="1">
    <citation type="submission" date="2016-10" db="EMBL/GenBank/DDBJ databases">
        <title>Sequence of Gallionella enrichment culture.</title>
        <authorList>
            <person name="Poehlein A."/>
            <person name="Muehling M."/>
            <person name="Daniel R."/>
        </authorList>
    </citation>
    <scope>NUCLEOTIDE SEQUENCE</scope>
</reference>
<dbReference type="InterPro" id="IPR050297">
    <property type="entry name" value="LipidA_mod_glycosyltrf_83"/>
</dbReference>
<evidence type="ECO:0000256" key="2">
    <source>
        <dbReference type="ARBA" id="ARBA00022475"/>
    </source>
</evidence>
<sequence>MSERRLALPLLALWLALVLVSLFSRSYIPIDETRYVTVAWNMWLRGDYLVPFLNGGPYSDKPPLLFWLMAMGWDVFGVNDWWPRLVPSLFSLGSAALVMHLARRLWPQDVQVPRIAPMILLGSVLWTVFTTATMFDMMVAFFTLLGVLGIVVAWQGNRLQGWLLVGLAIGGGLLAKGPAILLQILPLAVLAPWWGRAEPQPWRRWYLGMMGALLMGALIALAWAIPAGMHGGAAYQHAIFWGQTADRMVNSFAHRRALWWYVPLLPVMLFPWLLWLPVWRALLDARRHLDDLGTRLCLAWLLPVFVAFSLISGKQMHYLLPIFPAFALLAARGLSSIKQVSRLDVLPAMAGTLAAGGILIYLPHYAQAHHVAPWISDIPLWGGLLLVAAGFALLAWQCGNVVHEVWKLTLLSSLVVVLLYLAVVRTAGLAYDVRPISARLKALQVAGVPLAHMGKYRGQYQFLGRLQAAPETVAEGDLGQWFQAHPNGRAIVYFSSRLSLADLNADYVQPYLGDNVAIIGRAAWPPRVAENVIGAERE</sequence>
<evidence type="ECO:0000256" key="3">
    <source>
        <dbReference type="ARBA" id="ARBA00022676"/>
    </source>
</evidence>
<dbReference type="EMBL" id="MLJW01000651">
    <property type="protein sequence ID" value="OIQ84025.1"/>
    <property type="molecule type" value="Genomic_DNA"/>
</dbReference>
<keyword evidence="4 10" id="KW-0808">Transferase</keyword>
<gene>
    <name evidence="10" type="primary">arnT_19</name>
    <name evidence="10" type="ORF">GALL_341560</name>
</gene>
<evidence type="ECO:0000256" key="8">
    <source>
        <dbReference type="SAM" id="Phobius"/>
    </source>
</evidence>
<feature type="transmembrane region" description="Helical" evidence="8">
    <location>
        <begin position="205"/>
        <end position="225"/>
    </location>
</feature>
<accession>A0A1J5QKE8</accession>
<feature type="transmembrane region" description="Helical" evidence="8">
    <location>
        <begin position="258"/>
        <end position="280"/>
    </location>
</feature>
<dbReference type="PANTHER" id="PTHR33908">
    <property type="entry name" value="MANNOSYLTRANSFERASE YKCB-RELATED"/>
    <property type="match status" value="1"/>
</dbReference>
<proteinExistence type="predicted"/>
<dbReference type="EC" id="2.4.2.43" evidence="10"/>
<feature type="transmembrane region" description="Helical" evidence="8">
    <location>
        <begin position="317"/>
        <end position="334"/>
    </location>
</feature>
<name>A0A1J5QKE8_9ZZZZ</name>
<evidence type="ECO:0000256" key="7">
    <source>
        <dbReference type="ARBA" id="ARBA00023136"/>
    </source>
</evidence>
<feature type="transmembrane region" description="Helical" evidence="8">
    <location>
        <begin position="89"/>
        <end position="106"/>
    </location>
</feature>
<keyword evidence="6 8" id="KW-1133">Transmembrane helix</keyword>
<feature type="domain" description="Glycosyltransferase RgtA/B/C/D-like" evidence="9">
    <location>
        <begin position="60"/>
        <end position="226"/>
    </location>
</feature>
<dbReference type="AlphaFoldDB" id="A0A1J5QKE8"/>
<feature type="transmembrane region" description="Helical" evidence="8">
    <location>
        <begin position="292"/>
        <end position="311"/>
    </location>
</feature>
<dbReference type="GO" id="GO:0005886">
    <property type="term" value="C:plasma membrane"/>
    <property type="evidence" value="ECO:0007669"/>
    <property type="project" value="UniProtKB-SubCell"/>
</dbReference>
<evidence type="ECO:0000313" key="10">
    <source>
        <dbReference type="EMBL" id="OIQ84025.1"/>
    </source>
</evidence>
<comment type="subcellular location">
    <subcellularLocation>
        <location evidence="1">Cell membrane</location>
        <topology evidence="1">Multi-pass membrane protein</topology>
    </subcellularLocation>
</comment>
<dbReference type="Pfam" id="PF13231">
    <property type="entry name" value="PMT_2"/>
    <property type="match status" value="1"/>
</dbReference>
<organism evidence="10">
    <name type="scientific">mine drainage metagenome</name>
    <dbReference type="NCBI Taxonomy" id="410659"/>
    <lineage>
        <taxon>unclassified sequences</taxon>
        <taxon>metagenomes</taxon>
        <taxon>ecological metagenomes</taxon>
    </lineage>
</organism>
<evidence type="ECO:0000256" key="5">
    <source>
        <dbReference type="ARBA" id="ARBA00022692"/>
    </source>
</evidence>
<dbReference type="InterPro" id="IPR038731">
    <property type="entry name" value="RgtA/B/C-like"/>
</dbReference>
<dbReference type="PANTHER" id="PTHR33908:SF3">
    <property type="entry name" value="UNDECAPRENYL PHOSPHATE-ALPHA-4-AMINO-4-DEOXY-L-ARABINOSE ARABINOSYL TRANSFERASE"/>
    <property type="match status" value="1"/>
</dbReference>
<feature type="transmembrane region" description="Helical" evidence="8">
    <location>
        <begin position="408"/>
        <end position="431"/>
    </location>
</feature>
<keyword evidence="2" id="KW-1003">Cell membrane</keyword>
<feature type="transmembrane region" description="Helical" evidence="8">
    <location>
        <begin position="378"/>
        <end position="396"/>
    </location>
</feature>
<comment type="caution">
    <text evidence="10">The sequence shown here is derived from an EMBL/GenBank/DDBJ whole genome shotgun (WGS) entry which is preliminary data.</text>
</comment>
<feature type="transmembrane region" description="Helical" evidence="8">
    <location>
        <begin position="112"/>
        <end position="132"/>
    </location>
</feature>
<keyword evidence="7 8" id="KW-0472">Membrane</keyword>
<keyword evidence="3 10" id="KW-0328">Glycosyltransferase</keyword>
<feature type="transmembrane region" description="Helical" evidence="8">
    <location>
        <begin position="346"/>
        <end position="366"/>
    </location>
</feature>
<evidence type="ECO:0000256" key="1">
    <source>
        <dbReference type="ARBA" id="ARBA00004651"/>
    </source>
</evidence>
<dbReference type="GO" id="GO:0009103">
    <property type="term" value="P:lipopolysaccharide biosynthetic process"/>
    <property type="evidence" value="ECO:0007669"/>
    <property type="project" value="TreeGrafter"/>
</dbReference>
<evidence type="ECO:0000259" key="9">
    <source>
        <dbReference type="Pfam" id="PF13231"/>
    </source>
</evidence>